<gene>
    <name evidence="2" type="ORF">BDZ94DRAFT_1318558</name>
</gene>
<comment type="caution">
    <text evidence="2">The sequence shown here is derived from an EMBL/GenBank/DDBJ whole genome shotgun (WGS) entry which is preliminary data.</text>
</comment>
<organism evidence="2 3">
    <name type="scientific">Collybia nuda</name>
    <dbReference type="NCBI Taxonomy" id="64659"/>
    <lineage>
        <taxon>Eukaryota</taxon>
        <taxon>Fungi</taxon>
        <taxon>Dikarya</taxon>
        <taxon>Basidiomycota</taxon>
        <taxon>Agaricomycotina</taxon>
        <taxon>Agaricomycetes</taxon>
        <taxon>Agaricomycetidae</taxon>
        <taxon>Agaricales</taxon>
        <taxon>Tricholomatineae</taxon>
        <taxon>Clitocybaceae</taxon>
        <taxon>Collybia</taxon>
    </lineage>
</organism>
<dbReference type="OrthoDB" id="2987979at2759"/>
<proteinExistence type="predicted"/>
<dbReference type="Pfam" id="PF00646">
    <property type="entry name" value="F-box"/>
    <property type="match status" value="1"/>
</dbReference>
<sequence>MVDLPHDIWEVISQHIPRKELLNLAAVNRPFYNIVLNTRYKEIWWVKLDESMVEYLRRLQDPAVARRVRRLHIRAWFIDFLLKREVLLKASKKKFEPIVWVKTLLNLNIPDAVPDPPIRNSPSILLEHRLGTMFSPGEIMRAMIKAISGMVNVMEYDFEWRDLPMNEDTQIFLMAARNTFATGLCKLVLSAQISKLVQLLTMTDFERLEEIEFSFEYTPLEASGGTTPKYILLAENLDRDLLAVQVASFINRLSSSLRCLTISSLAQCDHSPFFQCLTFLPALRYLAIRMAFDMGHLMNPAGFFRFLITQASTLFTLELRPDRPPSKNHMLAQYRQDLVEVVLRANLESLTIPSFDQQIAVSLIDKSIASLTSLSLLHRFLNVTEVAEIVNMFSTAGRAHNLIRLSLEVKSMSPRLMNVLSVGLPALASLTLVIEDESHFGSQLVEPPGIYTYRTLVDWRLLDISIYIRSQRPDSIEVIPWTRMENRMMLHLSFIMRSIRYFRGQDPRIVVDFMRRQPTPSILL</sequence>
<evidence type="ECO:0000313" key="2">
    <source>
        <dbReference type="EMBL" id="KAF9467581.1"/>
    </source>
</evidence>
<accession>A0A9P5YGT2</accession>
<dbReference type="InterPro" id="IPR036047">
    <property type="entry name" value="F-box-like_dom_sf"/>
</dbReference>
<protein>
    <recommendedName>
        <fullName evidence="1">F-box domain-containing protein</fullName>
    </recommendedName>
</protein>
<evidence type="ECO:0000259" key="1">
    <source>
        <dbReference type="PROSITE" id="PS50181"/>
    </source>
</evidence>
<name>A0A9P5YGT2_9AGAR</name>
<dbReference type="SUPFAM" id="SSF81383">
    <property type="entry name" value="F-box domain"/>
    <property type="match status" value="1"/>
</dbReference>
<reference evidence="2" key="1">
    <citation type="submission" date="2020-11" db="EMBL/GenBank/DDBJ databases">
        <authorList>
            <consortium name="DOE Joint Genome Institute"/>
            <person name="Ahrendt S."/>
            <person name="Riley R."/>
            <person name="Andreopoulos W."/>
            <person name="Labutti K."/>
            <person name="Pangilinan J."/>
            <person name="Ruiz-Duenas F.J."/>
            <person name="Barrasa J.M."/>
            <person name="Sanchez-Garcia M."/>
            <person name="Camarero S."/>
            <person name="Miyauchi S."/>
            <person name="Serrano A."/>
            <person name="Linde D."/>
            <person name="Babiker R."/>
            <person name="Drula E."/>
            <person name="Ayuso-Fernandez I."/>
            <person name="Pacheco R."/>
            <person name="Padilla G."/>
            <person name="Ferreira P."/>
            <person name="Barriuso J."/>
            <person name="Kellner H."/>
            <person name="Castanera R."/>
            <person name="Alfaro M."/>
            <person name="Ramirez L."/>
            <person name="Pisabarro A.G."/>
            <person name="Kuo A."/>
            <person name="Tritt A."/>
            <person name="Lipzen A."/>
            <person name="He G."/>
            <person name="Yan M."/>
            <person name="Ng V."/>
            <person name="Cullen D."/>
            <person name="Martin F."/>
            <person name="Rosso M.-N."/>
            <person name="Henrissat B."/>
            <person name="Hibbett D."/>
            <person name="Martinez A.T."/>
            <person name="Grigoriev I.V."/>
        </authorList>
    </citation>
    <scope>NUCLEOTIDE SEQUENCE</scope>
    <source>
        <strain evidence="2">CBS 247.69</strain>
    </source>
</reference>
<keyword evidence="3" id="KW-1185">Reference proteome</keyword>
<dbReference type="EMBL" id="MU150236">
    <property type="protein sequence ID" value="KAF9467581.1"/>
    <property type="molecule type" value="Genomic_DNA"/>
</dbReference>
<dbReference type="InterPro" id="IPR001810">
    <property type="entry name" value="F-box_dom"/>
</dbReference>
<feature type="domain" description="F-box" evidence="1">
    <location>
        <begin position="1"/>
        <end position="48"/>
    </location>
</feature>
<dbReference type="Proteomes" id="UP000807353">
    <property type="component" value="Unassembled WGS sequence"/>
</dbReference>
<evidence type="ECO:0000313" key="3">
    <source>
        <dbReference type="Proteomes" id="UP000807353"/>
    </source>
</evidence>
<dbReference type="PROSITE" id="PS50181">
    <property type="entry name" value="FBOX"/>
    <property type="match status" value="1"/>
</dbReference>
<dbReference type="AlphaFoldDB" id="A0A9P5YGT2"/>
<dbReference type="SMART" id="SM00256">
    <property type="entry name" value="FBOX"/>
    <property type="match status" value="1"/>
</dbReference>